<dbReference type="PANTHER" id="PTHR42942">
    <property type="entry name" value="6-O-METHYLGUANINE DNA METHYLTRANSFERASE"/>
    <property type="match status" value="1"/>
</dbReference>
<organism evidence="3 4">
    <name type="scientific">Oleidesulfovibrio alaskensis (strain ATCC BAA-1058 / DSM 17464 / G20)</name>
    <name type="common">Desulfovibrio alaskensis</name>
    <dbReference type="NCBI Taxonomy" id="207559"/>
    <lineage>
        <taxon>Bacteria</taxon>
        <taxon>Pseudomonadati</taxon>
        <taxon>Thermodesulfobacteriota</taxon>
        <taxon>Desulfovibrionia</taxon>
        <taxon>Desulfovibrionales</taxon>
        <taxon>Desulfovibrionaceae</taxon>
        <taxon>Oleidesulfovibrio</taxon>
    </lineage>
</organism>
<dbReference type="EMBL" id="CP000112">
    <property type="protein sequence ID" value="ABB39893.2"/>
    <property type="molecule type" value="Genomic_DNA"/>
</dbReference>
<evidence type="ECO:0000313" key="3">
    <source>
        <dbReference type="EMBL" id="ABB39893.2"/>
    </source>
</evidence>
<dbReference type="GO" id="GO:0006281">
    <property type="term" value="P:DNA repair"/>
    <property type="evidence" value="ECO:0007669"/>
    <property type="project" value="InterPro"/>
</dbReference>
<dbReference type="InterPro" id="IPR036217">
    <property type="entry name" value="MethylDNA_cys_MeTrfase_DNAb"/>
</dbReference>
<name>Q30WQ3_OLEA2</name>
<dbReference type="PANTHER" id="PTHR42942:SF1">
    <property type="entry name" value="ALKYLTRANSFERASE-LIKE PROTEIN 1"/>
    <property type="match status" value="1"/>
</dbReference>
<dbReference type="eggNOG" id="COG3695">
    <property type="taxonomic scope" value="Bacteria"/>
</dbReference>
<dbReference type="Pfam" id="PF01035">
    <property type="entry name" value="DNA_binding_1"/>
    <property type="match status" value="1"/>
</dbReference>
<feature type="domain" description="Methylated-DNA-[protein]-cysteine S-methyltransferase DNA binding" evidence="2">
    <location>
        <begin position="6"/>
        <end position="86"/>
    </location>
</feature>
<proteinExistence type="predicted"/>
<dbReference type="AlphaFoldDB" id="Q30WQ3"/>
<dbReference type="GO" id="GO:0032259">
    <property type="term" value="P:methylation"/>
    <property type="evidence" value="ECO:0007669"/>
    <property type="project" value="UniProtKB-KW"/>
</dbReference>
<evidence type="ECO:0000313" key="4">
    <source>
        <dbReference type="Proteomes" id="UP000002710"/>
    </source>
</evidence>
<dbReference type="GO" id="GO:0008168">
    <property type="term" value="F:methyltransferase activity"/>
    <property type="evidence" value="ECO:0007669"/>
    <property type="project" value="UniProtKB-KW"/>
</dbReference>
<keyword evidence="3" id="KW-0489">Methyltransferase</keyword>
<keyword evidence="1" id="KW-0227">DNA damage</keyword>
<dbReference type="RefSeq" id="WP_011368853.1">
    <property type="nucleotide sequence ID" value="NC_007519.1"/>
</dbReference>
<dbReference type="InterPro" id="IPR036388">
    <property type="entry name" value="WH-like_DNA-bd_sf"/>
</dbReference>
<gene>
    <name evidence="3" type="ordered locus">Dde_3099</name>
</gene>
<dbReference type="Gene3D" id="1.10.10.10">
    <property type="entry name" value="Winged helix-like DNA-binding domain superfamily/Winged helix DNA-binding domain"/>
    <property type="match status" value="1"/>
</dbReference>
<dbReference type="InterPro" id="IPR052520">
    <property type="entry name" value="ATL_DNA_repair"/>
</dbReference>
<dbReference type="Proteomes" id="UP000002710">
    <property type="component" value="Chromosome"/>
</dbReference>
<evidence type="ECO:0000259" key="2">
    <source>
        <dbReference type="Pfam" id="PF01035"/>
    </source>
</evidence>
<evidence type="ECO:0000256" key="1">
    <source>
        <dbReference type="ARBA" id="ARBA00022763"/>
    </source>
</evidence>
<dbReference type="CDD" id="cd06445">
    <property type="entry name" value="ATase"/>
    <property type="match status" value="1"/>
</dbReference>
<sequence length="105" mass="11786">MERTQFTVEVIRQIKSIPAGYVSTYGMIAAMAGNPRAARQVARVLHSCSARDALPWYRVINAGGNISLPRGGGYERQKALLQREGIVFDETDRVDLQRFMWTMPA</sequence>
<dbReference type="InterPro" id="IPR014048">
    <property type="entry name" value="MethylDNA_cys_MeTrfase_DNA-bd"/>
</dbReference>
<accession>Q30WQ3</accession>
<protein>
    <submittedName>
        <fullName evidence="3">Methylated-DNA/protein-cysteine methyltransferase</fullName>
    </submittedName>
</protein>
<dbReference type="SUPFAM" id="SSF46767">
    <property type="entry name" value="Methylated DNA-protein cysteine methyltransferase, C-terminal domain"/>
    <property type="match status" value="1"/>
</dbReference>
<dbReference type="KEGG" id="dde:Dde_3099"/>
<dbReference type="HOGENOM" id="CLU_000445_52_5_7"/>
<keyword evidence="3" id="KW-0808">Transferase</keyword>
<keyword evidence="4" id="KW-1185">Reference proteome</keyword>
<reference evidence="3 4" key="1">
    <citation type="journal article" date="2011" name="J. Bacteriol.">
        <title>Complete genome sequence and updated annotation of Desulfovibrio alaskensis G20.</title>
        <authorList>
            <person name="Hauser L.J."/>
            <person name="Land M.L."/>
            <person name="Brown S.D."/>
            <person name="Larimer F."/>
            <person name="Keller K.L."/>
            <person name="Rapp-Giles B.J."/>
            <person name="Price M.N."/>
            <person name="Lin M."/>
            <person name="Bruce D.C."/>
            <person name="Detter J.C."/>
            <person name="Tapia R."/>
            <person name="Han C.S."/>
            <person name="Goodwin L.A."/>
            <person name="Cheng J.F."/>
            <person name="Pitluck S."/>
            <person name="Copeland A."/>
            <person name="Lucas S."/>
            <person name="Nolan M."/>
            <person name="Lapidus A.L."/>
            <person name="Palumbo A.V."/>
            <person name="Wall J.D."/>
        </authorList>
    </citation>
    <scope>NUCLEOTIDE SEQUENCE [LARGE SCALE GENOMIC DNA]</scope>
    <source>
        <strain evidence="4">ATCC BAA 1058 / DSM 17464 / G20</strain>
    </source>
</reference>